<evidence type="ECO:0000256" key="1">
    <source>
        <dbReference type="ARBA" id="ARBA00010552"/>
    </source>
</evidence>
<dbReference type="NCBIfam" id="TIGR00004">
    <property type="entry name" value="Rid family detoxifying hydrolase"/>
    <property type="match status" value="1"/>
</dbReference>
<dbReference type="SUPFAM" id="SSF55298">
    <property type="entry name" value="YjgF-like"/>
    <property type="match status" value="1"/>
</dbReference>
<reference evidence="2 3" key="1">
    <citation type="submission" date="2020-08" db="EMBL/GenBank/DDBJ databases">
        <title>Genomic Encyclopedia of Type Strains, Phase IV (KMG-IV): sequencing the most valuable type-strain genomes for metagenomic binning, comparative biology and taxonomic classification.</title>
        <authorList>
            <person name="Goeker M."/>
        </authorList>
    </citation>
    <scope>NUCLEOTIDE SEQUENCE [LARGE SCALE GENOMIC DNA]</scope>
    <source>
        <strain evidence="2 3">DSM 26963</strain>
    </source>
</reference>
<evidence type="ECO:0000313" key="3">
    <source>
        <dbReference type="Proteomes" id="UP000521313"/>
    </source>
</evidence>
<protein>
    <submittedName>
        <fullName evidence="2">2-iminobutanoate/2-iminopropanoate deaminase</fullName>
        <ecNumber evidence="2">3.5.99.10</ecNumber>
    </submittedName>
</protein>
<proteinExistence type="inferred from homology"/>
<dbReference type="GO" id="GO:0120241">
    <property type="term" value="F:2-iminobutanoate/2-iminopropanoate deaminase"/>
    <property type="evidence" value="ECO:0007669"/>
    <property type="project" value="UniProtKB-EC"/>
</dbReference>
<comment type="caution">
    <text evidence="2">The sequence shown here is derived from an EMBL/GenBank/DDBJ whole genome shotgun (WGS) entry which is preliminary data.</text>
</comment>
<sequence length="124" mass="13422">MDKIYTPYAPEAIGPYSQAVVLNGMVYTSGQIAIDPATGELSGADIQTQTKQVMENLGHVLEACQSDFSHVVKTTCFIADMEDFATFNAVYGDYIQDKPSRSCVAVKELPKGALVEVEVIAVQK</sequence>
<dbReference type="GO" id="GO:0005829">
    <property type="term" value="C:cytosol"/>
    <property type="evidence" value="ECO:0007669"/>
    <property type="project" value="TreeGrafter"/>
</dbReference>
<dbReference type="Pfam" id="PF01042">
    <property type="entry name" value="Ribonuc_L-PSP"/>
    <property type="match status" value="1"/>
</dbReference>
<dbReference type="InterPro" id="IPR006056">
    <property type="entry name" value="RidA"/>
</dbReference>
<dbReference type="Gene3D" id="3.30.1330.40">
    <property type="entry name" value="RutC-like"/>
    <property type="match status" value="1"/>
</dbReference>
<dbReference type="EC" id="3.5.99.10" evidence="2"/>
<keyword evidence="2" id="KW-0378">Hydrolase</keyword>
<dbReference type="PANTHER" id="PTHR11803">
    <property type="entry name" value="2-IMINOBUTANOATE/2-IMINOPROPANOATE DEAMINASE RIDA"/>
    <property type="match status" value="1"/>
</dbReference>
<dbReference type="CDD" id="cd00448">
    <property type="entry name" value="YjgF_YER057c_UK114_family"/>
    <property type="match status" value="1"/>
</dbReference>
<dbReference type="EMBL" id="JACHHD010000010">
    <property type="protein sequence ID" value="MBB5185073.1"/>
    <property type="molecule type" value="Genomic_DNA"/>
</dbReference>
<organism evidence="2 3">
    <name type="scientific">Faecalicoccus acidiformans</name>
    <dbReference type="NCBI Taxonomy" id="915173"/>
    <lineage>
        <taxon>Bacteria</taxon>
        <taxon>Bacillati</taxon>
        <taxon>Bacillota</taxon>
        <taxon>Erysipelotrichia</taxon>
        <taxon>Erysipelotrichales</taxon>
        <taxon>Erysipelotrichaceae</taxon>
        <taxon>Faecalicoccus</taxon>
    </lineage>
</organism>
<evidence type="ECO:0000313" key="2">
    <source>
        <dbReference type="EMBL" id="MBB5185073.1"/>
    </source>
</evidence>
<dbReference type="AlphaFoldDB" id="A0A7W8D345"/>
<dbReference type="InterPro" id="IPR006175">
    <property type="entry name" value="YjgF/YER057c/UK114"/>
</dbReference>
<gene>
    <name evidence="2" type="ORF">HNQ43_001122</name>
</gene>
<dbReference type="InterPro" id="IPR035959">
    <property type="entry name" value="RutC-like_sf"/>
</dbReference>
<accession>A0A7W8D345</accession>
<dbReference type="FunFam" id="3.30.1330.40:FF:000001">
    <property type="entry name" value="L-PSP family endoribonuclease"/>
    <property type="match status" value="1"/>
</dbReference>
<comment type="similarity">
    <text evidence="1">Belongs to the RutC family.</text>
</comment>
<dbReference type="PANTHER" id="PTHR11803:SF58">
    <property type="entry name" value="PROTEIN HMF1-RELATED"/>
    <property type="match status" value="1"/>
</dbReference>
<dbReference type="Proteomes" id="UP000521313">
    <property type="component" value="Unassembled WGS sequence"/>
</dbReference>
<dbReference type="RefSeq" id="WP_183375616.1">
    <property type="nucleotide sequence ID" value="NZ_JACHHD010000010.1"/>
</dbReference>
<name>A0A7W8D345_9FIRM</name>